<dbReference type="InterPro" id="IPR017703">
    <property type="entry name" value="YgfZ/GCV_T_CS"/>
</dbReference>
<dbReference type="SUPFAM" id="SSF103025">
    <property type="entry name" value="Folate-binding domain"/>
    <property type="match status" value="1"/>
</dbReference>
<dbReference type="PANTHER" id="PTHR22602:SF0">
    <property type="entry name" value="TRANSFERASE CAF17, MITOCHONDRIAL-RELATED"/>
    <property type="match status" value="1"/>
</dbReference>
<dbReference type="GO" id="GO:0016226">
    <property type="term" value="P:iron-sulfur cluster assembly"/>
    <property type="evidence" value="ECO:0007669"/>
    <property type="project" value="TreeGrafter"/>
</dbReference>
<dbReference type="Pfam" id="PF01571">
    <property type="entry name" value="GCV_T"/>
    <property type="match status" value="1"/>
</dbReference>
<dbReference type="Gene3D" id="3.30.70.1400">
    <property type="entry name" value="Aminomethyltransferase beta-barrel domains"/>
    <property type="match status" value="1"/>
</dbReference>
<name>A0A839US90_9GAMM</name>
<dbReference type="Proteomes" id="UP000559987">
    <property type="component" value="Unassembled WGS sequence"/>
</dbReference>
<sequence>MSTHWQQFMTRQGAALNPSGCAEFFTNCPFPDLESPLLIDLQHYSTLELSGPDCIKFLQGQITQDAQKLATNDGFFTDHCNPKGRILASFFALGVAENRIRLLLPSNNAEHLAQHLNKYLVFSKATLSIEPQLVSLAVTGARASQHLAAVGLKPPSSVGSVCSTGDTSIFRYSEQCFVITSTESDALELWPALAKNHTAAGARTWRTLALQQGVLWVDADRRERYTPHQINHQFIDAINFRKGCYTGQEVVARMHYKATLKSHCYLFTLASDVAPKVFSPLMAGDQKAGEILQIEAISADQWLIFAEVRDTLLNEPLHIDGIATENLHQVALPYAINK</sequence>
<dbReference type="Gene3D" id="2.40.30.160">
    <property type="match status" value="1"/>
</dbReference>
<dbReference type="InterPro" id="IPR006222">
    <property type="entry name" value="GCVT_N"/>
</dbReference>
<organism evidence="2 3">
    <name type="scientific">Simiduia aestuariiviva</name>
    <dbReference type="NCBI Taxonomy" id="1510459"/>
    <lineage>
        <taxon>Bacteria</taxon>
        <taxon>Pseudomonadati</taxon>
        <taxon>Pseudomonadota</taxon>
        <taxon>Gammaproteobacteria</taxon>
        <taxon>Cellvibrionales</taxon>
        <taxon>Cellvibrionaceae</taxon>
        <taxon>Simiduia</taxon>
    </lineage>
</organism>
<comment type="caution">
    <text evidence="2">The sequence shown here is derived from an EMBL/GenBank/DDBJ whole genome shotgun (WGS) entry which is preliminary data.</text>
</comment>
<dbReference type="InterPro" id="IPR045179">
    <property type="entry name" value="YgfZ/GcvT"/>
</dbReference>
<dbReference type="PANTHER" id="PTHR22602">
    <property type="entry name" value="TRANSFERASE CAF17, MITOCHONDRIAL-RELATED"/>
    <property type="match status" value="1"/>
</dbReference>
<dbReference type="Gene3D" id="3.30.70.1630">
    <property type="match status" value="1"/>
</dbReference>
<feature type="domain" description="GCVT N-terminal" evidence="1">
    <location>
        <begin position="38"/>
        <end position="234"/>
    </location>
</feature>
<gene>
    <name evidence="2" type="ORF">FHS30_001441</name>
</gene>
<reference evidence="2 3" key="1">
    <citation type="submission" date="2020-08" db="EMBL/GenBank/DDBJ databases">
        <title>Genomic Encyclopedia of Type Strains, Phase III (KMG-III): the genomes of soil and plant-associated and newly described type strains.</title>
        <authorList>
            <person name="Whitman W."/>
        </authorList>
    </citation>
    <scope>NUCLEOTIDE SEQUENCE [LARGE SCALE GENOMIC DNA]</scope>
    <source>
        <strain evidence="2 3">CECT 8571</strain>
    </source>
</reference>
<dbReference type="AlphaFoldDB" id="A0A839US90"/>
<proteinExistence type="predicted"/>
<protein>
    <recommendedName>
        <fullName evidence="1">GCVT N-terminal domain-containing protein</fullName>
    </recommendedName>
</protein>
<dbReference type="NCBIfam" id="TIGR03317">
    <property type="entry name" value="ygfZ_signature"/>
    <property type="match status" value="1"/>
</dbReference>
<evidence type="ECO:0000259" key="1">
    <source>
        <dbReference type="Pfam" id="PF01571"/>
    </source>
</evidence>
<accession>A0A839US90</accession>
<evidence type="ECO:0000313" key="3">
    <source>
        <dbReference type="Proteomes" id="UP000559987"/>
    </source>
</evidence>
<dbReference type="RefSeq" id="WP_183909752.1">
    <property type="nucleotide sequence ID" value="NZ_JACHXZ010000002.1"/>
</dbReference>
<evidence type="ECO:0000313" key="2">
    <source>
        <dbReference type="EMBL" id="MBB3168257.1"/>
    </source>
</evidence>
<dbReference type="EMBL" id="JACHXZ010000002">
    <property type="protein sequence ID" value="MBB3168257.1"/>
    <property type="molecule type" value="Genomic_DNA"/>
</dbReference>
<keyword evidence="3" id="KW-1185">Reference proteome</keyword>